<accession>A0A367ISN6</accession>
<dbReference type="InterPro" id="IPR036396">
    <property type="entry name" value="Cyt_P450_sf"/>
</dbReference>
<dbReference type="InterPro" id="IPR002401">
    <property type="entry name" value="Cyt_P450_E_grp-I"/>
</dbReference>
<keyword evidence="3 4" id="KW-0408">Iron</keyword>
<feature type="binding site" description="axial binding residue" evidence="4">
    <location>
        <position position="443"/>
    </location>
    <ligand>
        <name>heme</name>
        <dbReference type="ChEBI" id="CHEBI:30413"/>
    </ligand>
    <ligandPart>
        <name>Fe</name>
        <dbReference type="ChEBI" id="CHEBI:18248"/>
    </ligandPart>
</feature>
<keyword evidence="6" id="KW-0732">Signal</keyword>
<dbReference type="PRINTS" id="PR00385">
    <property type="entry name" value="P450"/>
</dbReference>
<evidence type="ECO:0000313" key="8">
    <source>
        <dbReference type="Proteomes" id="UP000253551"/>
    </source>
</evidence>
<dbReference type="STRING" id="4846.A0A367ISN6"/>
<dbReference type="GO" id="GO:0005506">
    <property type="term" value="F:iron ion binding"/>
    <property type="evidence" value="ECO:0007669"/>
    <property type="project" value="InterPro"/>
</dbReference>
<evidence type="ECO:0000256" key="4">
    <source>
        <dbReference type="PIRSR" id="PIRSR602401-1"/>
    </source>
</evidence>
<evidence type="ECO:0000256" key="2">
    <source>
        <dbReference type="ARBA" id="ARBA00023002"/>
    </source>
</evidence>
<dbReference type="Pfam" id="PF00067">
    <property type="entry name" value="p450"/>
    <property type="match status" value="1"/>
</dbReference>
<dbReference type="GO" id="GO:0004497">
    <property type="term" value="F:monooxygenase activity"/>
    <property type="evidence" value="ECO:0007669"/>
    <property type="project" value="UniProtKB-KW"/>
</dbReference>
<comment type="caution">
    <text evidence="7">The sequence shown here is derived from an EMBL/GenBank/DDBJ whole genome shotgun (WGS) entry which is preliminary data.</text>
</comment>
<evidence type="ECO:0000313" key="7">
    <source>
        <dbReference type="EMBL" id="RCH80501.1"/>
    </source>
</evidence>
<dbReference type="OrthoDB" id="3934656at2759"/>
<feature type="non-terminal residue" evidence="7">
    <location>
        <position position="1"/>
    </location>
</feature>
<organism evidence="7 8">
    <name type="scientific">Rhizopus stolonifer</name>
    <name type="common">Rhizopus nigricans</name>
    <dbReference type="NCBI Taxonomy" id="4846"/>
    <lineage>
        <taxon>Eukaryota</taxon>
        <taxon>Fungi</taxon>
        <taxon>Fungi incertae sedis</taxon>
        <taxon>Mucoromycota</taxon>
        <taxon>Mucoromycotina</taxon>
        <taxon>Mucoromycetes</taxon>
        <taxon>Mucorales</taxon>
        <taxon>Mucorineae</taxon>
        <taxon>Rhizopodaceae</taxon>
        <taxon>Rhizopus</taxon>
    </lineage>
</organism>
<evidence type="ECO:0000256" key="6">
    <source>
        <dbReference type="SAM" id="SignalP"/>
    </source>
</evidence>
<reference evidence="7 8" key="1">
    <citation type="journal article" date="2018" name="G3 (Bethesda)">
        <title>Phylogenetic and Phylogenomic Definition of Rhizopus Species.</title>
        <authorList>
            <person name="Gryganskyi A.P."/>
            <person name="Golan J."/>
            <person name="Dolatabadi S."/>
            <person name="Mondo S."/>
            <person name="Robb S."/>
            <person name="Idnurm A."/>
            <person name="Muszewska A."/>
            <person name="Steczkiewicz K."/>
            <person name="Masonjones S."/>
            <person name="Liao H.L."/>
            <person name="Gajdeczka M.T."/>
            <person name="Anike F."/>
            <person name="Vuek A."/>
            <person name="Anishchenko I.M."/>
            <person name="Voigt K."/>
            <person name="de Hoog G.S."/>
            <person name="Smith M.E."/>
            <person name="Heitman J."/>
            <person name="Vilgalys R."/>
            <person name="Stajich J.E."/>
        </authorList>
    </citation>
    <scope>NUCLEOTIDE SEQUENCE [LARGE SCALE GENOMIC DNA]</scope>
    <source>
        <strain evidence="7 8">LSU 92-RS-03</strain>
    </source>
</reference>
<dbReference type="PRINTS" id="PR00463">
    <property type="entry name" value="EP450I"/>
</dbReference>
<dbReference type="AlphaFoldDB" id="A0A367ISN6"/>
<sequence length="505" mass="58120">LILIPITATLLSVFYLSTKSTEKKGLKEIPYPPHVINWPIFGHLFSLGNSPSKQVGQWHKELGPIFKIKMGNQLWVIIGDPFLAHEIFVKKGSSTSSRPYHRFNVKIYGKNSRGISFIHYDDKWKKKRKAAMSILDPSSVDKFSDLLEAETDHLMNRFTQISQSGESVDPFQELQLTSMNVIVSVCLAIRFESTKDPTFKAIHEFQDKALMYGGAASDVGSFLPSLGWIDFFTGIEKKLYKFVHENRDILYEELITDALKRKEHSLIKDLYQMKDEGLIDKDDILVFLSDLIGAGTDTIAISLYWTFAILSQYPHVQTKLIKELDTWKAKHPPHLVPNFNQHRDDFPYSICVQKEVMRFRPGTSFGLSHYSTEDILVDGYFIPKGSVLLSHMPTLHMSQNFYKDPQLFRPERFFKNTKKMRVAANAKIGERDHFNFGWGRRICPGIHLAENQVFNFYVRFFSKFTIEPGLDIQGNPVKIDLNHYDKEGITSKPAPCTFRIVPRRV</sequence>
<dbReference type="GO" id="GO:0016705">
    <property type="term" value="F:oxidoreductase activity, acting on paired donors, with incorporation or reduction of molecular oxygen"/>
    <property type="evidence" value="ECO:0007669"/>
    <property type="project" value="InterPro"/>
</dbReference>
<dbReference type="SUPFAM" id="SSF48264">
    <property type="entry name" value="Cytochrome P450"/>
    <property type="match status" value="1"/>
</dbReference>
<dbReference type="PANTHER" id="PTHR46300">
    <property type="entry name" value="P450, PUTATIVE (EUROFUNG)-RELATED-RELATED"/>
    <property type="match status" value="1"/>
</dbReference>
<dbReference type="PANTHER" id="PTHR46300:SF11">
    <property type="entry name" value="OXIDOREDUCTASE, PUTATIVE-RELATED"/>
    <property type="match status" value="1"/>
</dbReference>
<dbReference type="InterPro" id="IPR001128">
    <property type="entry name" value="Cyt_P450"/>
</dbReference>
<dbReference type="EMBL" id="PJQM01005966">
    <property type="protein sequence ID" value="RCH80501.1"/>
    <property type="molecule type" value="Genomic_DNA"/>
</dbReference>
<proteinExistence type="inferred from homology"/>
<dbReference type="InterPro" id="IPR050364">
    <property type="entry name" value="Cytochrome_P450_fung"/>
</dbReference>
<comment type="similarity">
    <text evidence="5">Belongs to the cytochrome P450 family.</text>
</comment>
<evidence type="ECO:0000256" key="5">
    <source>
        <dbReference type="RuleBase" id="RU000461"/>
    </source>
</evidence>
<evidence type="ECO:0008006" key="9">
    <source>
        <dbReference type="Google" id="ProtNLM"/>
    </source>
</evidence>
<comment type="cofactor">
    <cofactor evidence="4">
        <name>heme</name>
        <dbReference type="ChEBI" id="CHEBI:30413"/>
    </cofactor>
</comment>
<keyword evidence="8" id="KW-1185">Reference proteome</keyword>
<dbReference type="Proteomes" id="UP000253551">
    <property type="component" value="Unassembled WGS sequence"/>
</dbReference>
<dbReference type="GO" id="GO:0020037">
    <property type="term" value="F:heme binding"/>
    <property type="evidence" value="ECO:0007669"/>
    <property type="project" value="InterPro"/>
</dbReference>
<keyword evidence="4 5" id="KW-0349">Heme</keyword>
<dbReference type="PROSITE" id="PS00086">
    <property type="entry name" value="CYTOCHROME_P450"/>
    <property type="match status" value="1"/>
</dbReference>
<keyword evidence="5" id="KW-0503">Monooxygenase</keyword>
<dbReference type="InterPro" id="IPR017972">
    <property type="entry name" value="Cyt_P450_CS"/>
</dbReference>
<dbReference type="Gene3D" id="1.10.630.10">
    <property type="entry name" value="Cytochrome P450"/>
    <property type="match status" value="1"/>
</dbReference>
<keyword evidence="1 4" id="KW-0479">Metal-binding</keyword>
<protein>
    <recommendedName>
        <fullName evidence="9">Cytochrome P450-dit2</fullName>
    </recommendedName>
</protein>
<keyword evidence="2 5" id="KW-0560">Oxidoreductase</keyword>
<feature type="non-terminal residue" evidence="7">
    <location>
        <position position="505"/>
    </location>
</feature>
<evidence type="ECO:0000256" key="1">
    <source>
        <dbReference type="ARBA" id="ARBA00022723"/>
    </source>
</evidence>
<gene>
    <name evidence="7" type="ORF">CU098_003489</name>
</gene>
<feature type="signal peptide" evidence="6">
    <location>
        <begin position="1"/>
        <end position="20"/>
    </location>
</feature>
<evidence type="ECO:0000256" key="3">
    <source>
        <dbReference type="ARBA" id="ARBA00023004"/>
    </source>
</evidence>
<feature type="chain" id="PRO_5017000098" description="Cytochrome P450-dit2" evidence="6">
    <location>
        <begin position="21"/>
        <end position="505"/>
    </location>
</feature>
<name>A0A367ISN6_RHIST</name>